<dbReference type="GO" id="GO:0051536">
    <property type="term" value="F:iron-sulfur cluster binding"/>
    <property type="evidence" value="ECO:0007669"/>
    <property type="project" value="UniProtKB-KW"/>
</dbReference>
<dbReference type="SUPFAM" id="SSF51971">
    <property type="entry name" value="Nucleotide-binding domain"/>
    <property type="match status" value="1"/>
</dbReference>
<dbReference type="GO" id="GO:0046872">
    <property type="term" value="F:metal ion binding"/>
    <property type="evidence" value="ECO:0007669"/>
    <property type="project" value="UniProtKB-KW"/>
</dbReference>
<dbReference type="InterPro" id="IPR001155">
    <property type="entry name" value="OxRdtase_FMN_N"/>
</dbReference>
<dbReference type="PRINTS" id="PR00368">
    <property type="entry name" value="FADPNR"/>
</dbReference>
<dbReference type="GO" id="GO:0010181">
    <property type="term" value="F:FMN binding"/>
    <property type="evidence" value="ECO:0007669"/>
    <property type="project" value="InterPro"/>
</dbReference>
<dbReference type="InterPro" id="IPR023753">
    <property type="entry name" value="FAD/NAD-binding_dom"/>
</dbReference>
<reference evidence="11" key="1">
    <citation type="submission" date="2018-05" db="EMBL/GenBank/DDBJ databases">
        <authorList>
            <person name="Lanie J.A."/>
            <person name="Ng W.-L."/>
            <person name="Kazmierczak K.M."/>
            <person name="Andrzejewski T.M."/>
            <person name="Davidsen T.M."/>
            <person name="Wayne K.J."/>
            <person name="Tettelin H."/>
            <person name="Glass J.I."/>
            <person name="Rusch D."/>
            <person name="Podicherti R."/>
            <person name="Tsui H.-C.T."/>
            <person name="Winkler M.E."/>
        </authorList>
    </citation>
    <scope>NUCLEOTIDE SEQUENCE</scope>
</reference>
<accession>A0A382UAK4</accession>
<evidence type="ECO:0000256" key="1">
    <source>
        <dbReference type="ARBA" id="ARBA00001917"/>
    </source>
</evidence>
<keyword evidence="4" id="KW-0288">FMN</keyword>
<dbReference type="Gene3D" id="3.20.20.70">
    <property type="entry name" value="Aldolase class I"/>
    <property type="match status" value="1"/>
</dbReference>
<dbReference type="GO" id="GO:0033543">
    <property type="term" value="P:fatty acid beta-oxidation, unsaturated, even number, reductase/isomerase pathway"/>
    <property type="evidence" value="ECO:0007669"/>
    <property type="project" value="TreeGrafter"/>
</dbReference>
<organism evidence="11">
    <name type="scientific">marine metagenome</name>
    <dbReference type="NCBI Taxonomy" id="408172"/>
    <lineage>
        <taxon>unclassified sequences</taxon>
        <taxon>metagenomes</taxon>
        <taxon>ecological metagenomes</taxon>
    </lineage>
</organism>
<comment type="cofactor">
    <cofactor evidence="1">
        <name>FMN</name>
        <dbReference type="ChEBI" id="CHEBI:58210"/>
    </cofactor>
</comment>
<dbReference type="InterPro" id="IPR051793">
    <property type="entry name" value="NADH:flavin_oxidoreductase"/>
</dbReference>
<name>A0A382UAK4_9ZZZZ</name>
<keyword evidence="3" id="KW-0285">Flavoprotein</keyword>
<evidence type="ECO:0008006" key="12">
    <source>
        <dbReference type="Google" id="ProtNLM"/>
    </source>
</evidence>
<dbReference type="InterPro" id="IPR013785">
    <property type="entry name" value="Aldolase_TIM"/>
</dbReference>
<evidence type="ECO:0000256" key="3">
    <source>
        <dbReference type="ARBA" id="ARBA00022630"/>
    </source>
</evidence>
<dbReference type="EMBL" id="UINC01142771">
    <property type="protein sequence ID" value="SVD31310.1"/>
    <property type="molecule type" value="Genomic_DNA"/>
</dbReference>
<evidence type="ECO:0000259" key="9">
    <source>
        <dbReference type="Pfam" id="PF00724"/>
    </source>
</evidence>
<feature type="domain" description="FAD/NAD(P)-binding" evidence="10">
    <location>
        <begin position="175"/>
        <end position="285"/>
    </location>
</feature>
<sequence>REQTGPDSLIVYRLSCLDLVEDGSTFEEVIELGQRIGQVGASLINTGIGWHEARIPTIAMMVPRAAFAWVTGKLKPHLEIPVITSNRINDPFVAEKLLRDGIADMVSMARPLLADEEFVLKAAQGRPEEINTCIACNQACLDQIFSMQTTSCLVNPRAGRETELNYEPSKNPRSFAVVGAGPAGMTAALILAMRGHRVMLFDRKKELGGQLNLAVKIPGKTEFNETLRYYKVMLEKHEVDLRLGQSFGMNLLKEGDFDEVIVATGVQPRGLDLKGADHPKVLSYLDVLEQEKPVG</sequence>
<comment type="cofactor">
    <cofactor evidence="2">
        <name>[4Fe-4S] cluster</name>
        <dbReference type="ChEBI" id="CHEBI:49883"/>
    </cofactor>
</comment>
<dbReference type="SUPFAM" id="SSF51395">
    <property type="entry name" value="FMN-linked oxidoreductases"/>
    <property type="match status" value="1"/>
</dbReference>
<dbReference type="PANTHER" id="PTHR42917:SF2">
    <property type="entry name" value="2,4-DIENOYL-COA REDUCTASE [(2E)-ENOYL-COA-PRODUCING]"/>
    <property type="match status" value="1"/>
</dbReference>
<dbReference type="GO" id="GO:0008670">
    <property type="term" value="F:2,4-dienoyl-CoA reductase (NADPH) activity"/>
    <property type="evidence" value="ECO:0007669"/>
    <property type="project" value="TreeGrafter"/>
</dbReference>
<feature type="domain" description="NADH:flavin oxidoreductase/NADH oxidase N-terminal" evidence="9">
    <location>
        <begin position="3"/>
        <end position="129"/>
    </location>
</feature>
<evidence type="ECO:0000256" key="4">
    <source>
        <dbReference type="ARBA" id="ARBA00022643"/>
    </source>
</evidence>
<keyword evidence="8" id="KW-0411">Iron-sulfur</keyword>
<gene>
    <name evidence="11" type="ORF">METZ01_LOCUS384164</name>
</gene>
<evidence type="ECO:0000256" key="2">
    <source>
        <dbReference type="ARBA" id="ARBA00001966"/>
    </source>
</evidence>
<keyword evidence="5" id="KW-0479">Metal-binding</keyword>
<feature type="non-terminal residue" evidence="11">
    <location>
        <position position="295"/>
    </location>
</feature>
<dbReference type="Pfam" id="PF07992">
    <property type="entry name" value="Pyr_redox_2"/>
    <property type="match status" value="1"/>
</dbReference>
<dbReference type="PANTHER" id="PTHR42917">
    <property type="entry name" value="2,4-DIENOYL-COA REDUCTASE"/>
    <property type="match status" value="1"/>
</dbReference>
<evidence type="ECO:0000256" key="8">
    <source>
        <dbReference type="ARBA" id="ARBA00023014"/>
    </source>
</evidence>
<evidence type="ECO:0000256" key="6">
    <source>
        <dbReference type="ARBA" id="ARBA00023002"/>
    </source>
</evidence>
<dbReference type="Gene3D" id="3.40.50.720">
    <property type="entry name" value="NAD(P)-binding Rossmann-like Domain"/>
    <property type="match status" value="1"/>
</dbReference>
<feature type="non-terminal residue" evidence="11">
    <location>
        <position position="1"/>
    </location>
</feature>
<keyword evidence="7" id="KW-0408">Iron</keyword>
<evidence type="ECO:0000256" key="7">
    <source>
        <dbReference type="ARBA" id="ARBA00023004"/>
    </source>
</evidence>
<evidence type="ECO:0000259" key="10">
    <source>
        <dbReference type="Pfam" id="PF07992"/>
    </source>
</evidence>
<dbReference type="AlphaFoldDB" id="A0A382UAK4"/>
<protein>
    <recommendedName>
        <fullName evidence="12">FAD/NAD(P)-binding domain-containing protein</fullName>
    </recommendedName>
</protein>
<proteinExistence type="predicted"/>
<evidence type="ECO:0000313" key="11">
    <source>
        <dbReference type="EMBL" id="SVD31310.1"/>
    </source>
</evidence>
<evidence type="ECO:0000256" key="5">
    <source>
        <dbReference type="ARBA" id="ARBA00022723"/>
    </source>
</evidence>
<keyword evidence="6" id="KW-0560">Oxidoreductase</keyword>
<dbReference type="Pfam" id="PF00724">
    <property type="entry name" value="Oxidored_FMN"/>
    <property type="match status" value="1"/>
</dbReference>